<evidence type="ECO:0000256" key="1">
    <source>
        <dbReference type="SAM" id="MobiDB-lite"/>
    </source>
</evidence>
<feature type="compositionally biased region" description="Polar residues" evidence="1">
    <location>
        <begin position="26"/>
        <end position="37"/>
    </location>
</feature>
<proteinExistence type="predicted"/>
<name>A0A7W9S5M7_9HYPH</name>
<evidence type="ECO:0000313" key="3">
    <source>
        <dbReference type="Proteomes" id="UP000533306"/>
    </source>
</evidence>
<sequence>MKSFQSKSASVPPDCEKPDDPLGPDSTANAQTSQTQLEIEPMTHPTRRSRNA</sequence>
<reference evidence="2 3" key="1">
    <citation type="submission" date="2020-08" db="EMBL/GenBank/DDBJ databases">
        <title>Genomic Encyclopedia of Type Strains, Phase IV (KMG-IV): sequencing the most valuable type-strain genomes for metagenomic binning, comparative biology and taxonomic classification.</title>
        <authorList>
            <person name="Goeker M."/>
        </authorList>
    </citation>
    <scope>NUCLEOTIDE SEQUENCE [LARGE SCALE GENOMIC DNA]</scope>
    <source>
        <strain evidence="2 3">DSM 11099</strain>
    </source>
</reference>
<comment type="caution">
    <text evidence="2">The sequence shown here is derived from an EMBL/GenBank/DDBJ whole genome shotgun (WGS) entry which is preliminary data.</text>
</comment>
<feature type="region of interest" description="Disordered" evidence="1">
    <location>
        <begin position="1"/>
        <end position="52"/>
    </location>
</feature>
<dbReference type="EMBL" id="JACHEU010000006">
    <property type="protein sequence ID" value="MBB6014557.1"/>
    <property type="molecule type" value="Genomic_DNA"/>
</dbReference>
<organism evidence="2 3">
    <name type="scientific">Aquamicrobium lusatiense</name>
    <dbReference type="NCBI Taxonomy" id="89772"/>
    <lineage>
        <taxon>Bacteria</taxon>
        <taxon>Pseudomonadati</taxon>
        <taxon>Pseudomonadota</taxon>
        <taxon>Alphaproteobacteria</taxon>
        <taxon>Hyphomicrobiales</taxon>
        <taxon>Phyllobacteriaceae</taxon>
        <taxon>Aquamicrobium</taxon>
    </lineage>
</organism>
<evidence type="ECO:0000313" key="2">
    <source>
        <dbReference type="EMBL" id="MBB6014557.1"/>
    </source>
</evidence>
<accession>A0A7W9S5M7</accession>
<keyword evidence="3" id="KW-1185">Reference proteome</keyword>
<gene>
    <name evidence="2" type="ORF">HNR59_003952</name>
</gene>
<protein>
    <submittedName>
        <fullName evidence="2">Uncharacterized protein</fullName>
    </submittedName>
</protein>
<dbReference type="Proteomes" id="UP000533306">
    <property type="component" value="Unassembled WGS sequence"/>
</dbReference>
<dbReference type="AlphaFoldDB" id="A0A7W9S5M7"/>